<dbReference type="SMART" id="SM00987">
    <property type="entry name" value="UreE_C"/>
    <property type="match status" value="1"/>
</dbReference>
<dbReference type="InterPro" id="IPR036895">
    <property type="entry name" value="Uracil-DNA_glycosylase-like_sf"/>
</dbReference>
<dbReference type="CDD" id="cd10030">
    <property type="entry name" value="UDG-F4_TTUDGA_SPO1dp_like"/>
    <property type="match status" value="1"/>
</dbReference>
<gene>
    <name evidence="11" type="ORF">BDK92_5267</name>
</gene>
<keyword evidence="4" id="KW-0479">Metal-binding</keyword>
<dbReference type="SUPFAM" id="SSF52141">
    <property type="entry name" value="Uracil-DNA glycosylase-like"/>
    <property type="match status" value="1"/>
</dbReference>
<dbReference type="OrthoDB" id="5290748at2"/>
<dbReference type="PANTHER" id="PTHR33693:SF9">
    <property type="entry name" value="TYPE-4 URACIL-DNA GLYCOSYLASE"/>
    <property type="match status" value="1"/>
</dbReference>
<evidence type="ECO:0000256" key="9">
    <source>
        <dbReference type="ARBA" id="ARBA00023204"/>
    </source>
</evidence>
<evidence type="ECO:0000256" key="5">
    <source>
        <dbReference type="ARBA" id="ARBA00022763"/>
    </source>
</evidence>
<accession>A0A495JPI6</accession>
<dbReference type="GO" id="GO:0097506">
    <property type="term" value="F:deaminated base DNA N-glycosylase activity"/>
    <property type="evidence" value="ECO:0007669"/>
    <property type="project" value="UniProtKB-ARBA"/>
</dbReference>
<evidence type="ECO:0000256" key="7">
    <source>
        <dbReference type="ARBA" id="ARBA00023004"/>
    </source>
</evidence>
<dbReference type="GO" id="GO:0006281">
    <property type="term" value="P:DNA repair"/>
    <property type="evidence" value="ECO:0007669"/>
    <property type="project" value="UniProtKB-KW"/>
</dbReference>
<feature type="domain" description="Uracil-DNA glycosylase-like" evidence="10">
    <location>
        <begin position="45"/>
        <end position="225"/>
    </location>
</feature>
<dbReference type="SMART" id="SM00986">
    <property type="entry name" value="UDG"/>
    <property type="match status" value="1"/>
</dbReference>
<dbReference type="InterPro" id="IPR051536">
    <property type="entry name" value="UDG_Type-4/5"/>
</dbReference>
<dbReference type="GO" id="GO:0051539">
    <property type="term" value="F:4 iron, 4 sulfur cluster binding"/>
    <property type="evidence" value="ECO:0007669"/>
    <property type="project" value="UniProtKB-KW"/>
</dbReference>
<sequence>MAQTRTAPGAQEFIPPGVRSLTALREAAASCRGCELYVDTTQTVFGRGAVRAPVVMIGEQPGDIEDREGVPFVGPAGKVLRRAVDDAGLEPRQLYLSNAVKHFRHTVRGKRRLHQTPDQVHIVACRPWLVAEFALLRPQVIVVLGAIAAKALLGPSFRVTRERGVLLPWPESAQRPADFTRPPAAANGRVGPVEPTRLLATIHPSAVLRADDREDAYAGLVADLTVVAGALAA</sequence>
<dbReference type="InterPro" id="IPR005273">
    <property type="entry name" value="Ura-DNA_glyco_family4"/>
</dbReference>
<keyword evidence="8" id="KW-0411">Iron-sulfur</keyword>
<dbReference type="Pfam" id="PF03167">
    <property type="entry name" value="UDG"/>
    <property type="match status" value="1"/>
</dbReference>
<keyword evidence="12" id="KW-1185">Reference proteome</keyword>
<dbReference type="NCBIfam" id="TIGR03914">
    <property type="entry name" value="UDG_fam_dom"/>
    <property type="match status" value="1"/>
</dbReference>
<keyword evidence="6" id="KW-0378">Hydrolase</keyword>
<evidence type="ECO:0000256" key="3">
    <source>
        <dbReference type="ARBA" id="ARBA00022485"/>
    </source>
</evidence>
<dbReference type="AlphaFoldDB" id="A0A495JPI6"/>
<dbReference type="Proteomes" id="UP000277671">
    <property type="component" value="Unassembled WGS sequence"/>
</dbReference>
<dbReference type="InterPro" id="IPR005122">
    <property type="entry name" value="Uracil-DNA_glycosylase-like"/>
</dbReference>
<comment type="similarity">
    <text evidence="1">Belongs to the uracil-DNA glycosylase (UDG) superfamily. Type 4 (UDGa) family.</text>
</comment>
<dbReference type="PANTHER" id="PTHR33693">
    <property type="entry name" value="TYPE-5 URACIL-DNA GLYCOSYLASE"/>
    <property type="match status" value="1"/>
</dbReference>
<dbReference type="EMBL" id="RBKT01000001">
    <property type="protein sequence ID" value="RKR90883.1"/>
    <property type="molecule type" value="Genomic_DNA"/>
</dbReference>
<organism evidence="11 12">
    <name type="scientific">Micromonospora pisi</name>
    <dbReference type="NCBI Taxonomy" id="589240"/>
    <lineage>
        <taxon>Bacteria</taxon>
        <taxon>Bacillati</taxon>
        <taxon>Actinomycetota</taxon>
        <taxon>Actinomycetes</taxon>
        <taxon>Micromonosporales</taxon>
        <taxon>Micromonosporaceae</taxon>
        <taxon>Micromonospora</taxon>
    </lineage>
</organism>
<keyword evidence="7" id="KW-0408">Iron</keyword>
<dbReference type="GO" id="GO:0046872">
    <property type="term" value="F:metal ion binding"/>
    <property type="evidence" value="ECO:0007669"/>
    <property type="project" value="UniProtKB-KW"/>
</dbReference>
<evidence type="ECO:0000313" key="12">
    <source>
        <dbReference type="Proteomes" id="UP000277671"/>
    </source>
</evidence>
<reference evidence="11 12" key="1">
    <citation type="submission" date="2018-10" db="EMBL/GenBank/DDBJ databases">
        <title>Sequencing the genomes of 1000 actinobacteria strains.</title>
        <authorList>
            <person name="Klenk H.-P."/>
        </authorList>
    </citation>
    <scope>NUCLEOTIDE SEQUENCE [LARGE SCALE GENOMIC DNA]</scope>
    <source>
        <strain evidence="11 12">DSM 45175</strain>
    </source>
</reference>
<evidence type="ECO:0000256" key="4">
    <source>
        <dbReference type="ARBA" id="ARBA00022723"/>
    </source>
</evidence>
<evidence type="ECO:0000256" key="1">
    <source>
        <dbReference type="ARBA" id="ARBA00006521"/>
    </source>
</evidence>
<protein>
    <recommendedName>
        <fullName evidence="2">Type-4 uracil-DNA glycosylase</fullName>
    </recommendedName>
</protein>
<keyword evidence="9" id="KW-0234">DNA repair</keyword>
<dbReference type="Gene3D" id="3.40.470.10">
    <property type="entry name" value="Uracil-DNA glycosylase-like domain"/>
    <property type="match status" value="1"/>
</dbReference>
<comment type="caution">
    <text evidence="11">The sequence shown here is derived from an EMBL/GenBank/DDBJ whole genome shotgun (WGS) entry which is preliminary data.</text>
</comment>
<name>A0A495JPI6_9ACTN</name>
<evidence type="ECO:0000256" key="6">
    <source>
        <dbReference type="ARBA" id="ARBA00022801"/>
    </source>
</evidence>
<keyword evidence="3" id="KW-0004">4Fe-4S</keyword>
<evidence type="ECO:0000313" key="11">
    <source>
        <dbReference type="EMBL" id="RKR90883.1"/>
    </source>
</evidence>
<proteinExistence type="inferred from homology"/>
<evidence type="ECO:0000259" key="10">
    <source>
        <dbReference type="SMART" id="SM00986"/>
    </source>
</evidence>
<evidence type="ECO:0000256" key="2">
    <source>
        <dbReference type="ARBA" id="ARBA00019403"/>
    </source>
</evidence>
<evidence type="ECO:0000256" key="8">
    <source>
        <dbReference type="ARBA" id="ARBA00023014"/>
    </source>
</evidence>
<keyword evidence="5" id="KW-0227">DNA damage</keyword>
<dbReference type="RefSeq" id="WP_121159080.1">
    <property type="nucleotide sequence ID" value="NZ_RBKT01000001.1"/>
</dbReference>